<protein>
    <recommendedName>
        <fullName evidence="1">BTB domain-containing protein</fullName>
    </recommendedName>
</protein>
<dbReference type="InterPro" id="IPR011333">
    <property type="entry name" value="SKP1/BTB/POZ_sf"/>
</dbReference>
<dbReference type="InterPro" id="IPR036890">
    <property type="entry name" value="HATPase_C_sf"/>
</dbReference>
<dbReference type="Pfam" id="PF00651">
    <property type="entry name" value="BTB"/>
    <property type="match status" value="1"/>
</dbReference>
<dbReference type="GO" id="GO:0030544">
    <property type="term" value="F:Hsp70 protein binding"/>
    <property type="evidence" value="ECO:0007669"/>
    <property type="project" value="TreeGrafter"/>
</dbReference>
<dbReference type="InterPro" id="IPR000210">
    <property type="entry name" value="BTB/POZ_dom"/>
</dbReference>
<dbReference type="InterPro" id="IPR058210">
    <property type="entry name" value="SACS/Nov_dom"/>
</dbReference>
<name>A0A2J6SQE6_9HELO</name>
<dbReference type="RefSeq" id="XP_024729901.1">
    <property type="nucleotide sequence ID" value="XM_024875897.1"/>
</dbReference>
<dbReference type="PROSITE" id="PS50097">
    <property type="entry name" value="BTB"/>
    <property type="match status" value="1"/>
</dbReference>
<keyword evidence="3" id="KW-1185">Reference proteome</keyword>
<feature type="domain" description="BTB" evidence="1">
    <location>
        <begin position="2556"/>
        <end position="2628"/>
    </location>
</feature>
<reference evidence="2 3" key="1">
    <citation type="submission" date="2016-04" db="EMBL/GenBank/DDBJ databases">
        <title>A degradative enzymes factory behind the ericoid mycorrhizal symbiosis.</title>
        <authorList>
            <consortium name="DOE Joint Genome Institute"/>
            <person name="Martino E."/>
            <person name="Morin E."/>
            <person name="Grelet G."/>
            <person name="Kuo A."/>
            <person name="Kohler A."/>
            <person name="Daghino S."/>
            <person name="Barry K."/>
            <person name="Choi C."/>
            <person name="Cichocki N."/>
            <person name="Clum A."/>
            <person name="Copeland A."/>
            <person name="Hainaut M."/>
            <person name="Haridas S."/>
            <person name="Labutti K."/>
            <person name="Lindquist E."/>
            <person name="Lipzen A."/>
            <person name="Khouja H.-R."/>
            <person name="Murat C."/>
            <person name="Ohm R."/>
            <person name="Olson A."/>
            <person name="Spatafora J."/>
            <person name="Veneault-Fourrey C."/>
            <person name="Henrissat B."/>
            <person name="Grigoriev I."/>
            <person name="Martin F."/>
            <person name="Perotto S."/>
        </authorList>
    </citation>
    <scope>NUCLEOTIDE SEQUENCE [LARGE SCALE GENOMIC DNA]</scope>
    <source>
        <strain evidence="2 3">E</strain>
    </source>
</reference>
<dbReference type="NCBIfam" id="NF047352">
    <property type="entry name" value="P_loop_sacsin"/>
    <property type="match status" value="1"/>
</dbReference>
<dbReference type="PANTHER" id="PTHR15600">
    <property type="entry name" value="SACSIN"/>
    <property type="match status" value="1"/>
</dbReference>
<evidence type="ECO:0000313" key="2">
    <source>
        <dbReference type="EMBL" id="PMD52997.1"/>
    </source>
</evidence>
<dbReference type="PANTHER" id="PTHR15600:SF42">
    <property type="entry name" value="SACSIN"/>
    <property type="match status" value="1"/>
</dbReference>
<proteinExistence type="predicted"/>
<dbReference type="Gene3D" id="3.30.710.10">
    <property type="entry name" value="Potassium Channel Kv1.1, Chain A"/>
    <property type="match status" value="1"/>
</dbReference>
<dbReference type="SUPFAM" id="SSF55874">
    <property type="entry name" value="ATPase domain of HSP90 chaperone/DNA topoisomerase II/histidine kinase"/>
    <property type="match status" value="2"/>
</dbReference>
<dbReference type="CDD" id="cd18186">
    <property type="entry name" value="BTB_POZ_ZBTB_KLHL-like"/>
    <property type="match status" value="1"/>
</dbReference>
<dbReference type="EMBL" id="KZ613895">
    <property type="protein sequence ID" value="PMD52997.1"/>
    <property type="molecule type" value="Genomic_DNA"/>
</dbReference>
<organism evidence="2 3">
    <name type="scientific">Hyaloscypha bicolor E</name>
    <dbReference type="NCBI Taxonomy" id="1095630"/>
    <lineage>
        <taxon>Eukaryota</taxon>
        <taxon>Fungi</taxon>
        <taxon>Dikarya</taxon>
        <taxon>Ascomycota</taxon>
        <taxon>Pezizomycotina</taxon>
        <taxon>Leotiomycetes</taxon>
        <taxon>Helotiales</taxon>
        <taxon>Hyaloscyphaceae</taxon>
        <taxon>Hyaloscypha</taxon>
        <taxon>Hyaloscypha bicolor</taxon>
    </lineage>
</organism>
<sequence length="2720" mass="307529">MVVEPIRQNGQAQCLTTALKNICRDYPAGGTVLRELLQNADDAGATEVRFILDESTYSVGDPKKELLDPNLEQYQGPALLAYNNAIFTDTDFENLQNIGDSLKLHDGSTTGKFGRGFNSVYNWTDSPSIVSRNQLLILDPHYAWSLGGPVYDFVKSFDDIAIQNHMCAFRTVMEHLDQKLDGTIIRIPLRTQTQAVKSKIQTRETTTSEILDVLRSFASDFGKNGLLFMRNIEKLEIRSASMSIEIKLTDAEALRPHKLKINNAVKYALENPTYSFDHSFEIGIEHRSAGETTSTKFVVHHSIQCDLMNETLRAWAKDQNYIPWVAIQSSEMVNGSFFTVLPLPIATNQPVHIHGLFSISPDRARLYRLSDNSAQDRDPANWNQWLLQSVVPAAWTKLLSCIANLYPEQPTFGEWPQSLRDARDPLSNALENVVAIIEKESLALWFTAVGYKKAKAALLGTGFESIRLRNALREAQAPVVYVPDRLQPISQNVFKDRILCPQSLCTFLRSVRGHIKSWSDQTKHDILEYLLSKPGFIDYDGLDLFPFKDGTYRSIGESIAYVHRDSFEETLFCLEDFCNLDVEKLSKPARQALKHGCESSKIHPSIRFRSASCLSKYCLSNIYKGVAKDQDFAVLDKEAAEVVTKVWTWISMRDIHILDQNISCLWLLPLSNGRHRKVKPKGLFSQVYFAPPGEVNALMRRLDAKMSSKWFPLLDIGGSGLTMITESDGTMSTLCVQDAGRLVFLLQWLQWTWALVDHITDEERGLISKLVASQSPQGLIEPDRTAVVEALSHLSLFQKVSWKEVGDKMFPVVTWTNLKCCSKTIGLLDDSNPVPQIDNVQFVSATRSNSSSQLLQFLGLDCLGPAQLIQDHIIPVWQSGKARNWTSSRKEQMAEFVLGHFSLLSLDFQARLREIPMVPISRLDGKDTSKFALAADLIDPSVAELKGLCFDDEEIFPKASFLRRFNAALKGCGLKTTVDESVVEHRIRCYASTNRSLQLIQMRAHELLKSVCSWTTPSGSHAGSNLQRLKWLPVVDLSGTLSLKTSVECRGFRDRLLVSSQLPVLDMPISVEWERRLGWHKILPSRVLRSQLEFGVQTKDRKVVDAVFSYISQNGLVDTLASDLTRISCVLVNSGMFVTPSQAFRPQRSIAGCDRLQPYLANVENKFWQDHKDLLIKLKVGDQPQLTDLLKVQAILETKLPLEESDVAVAIEIVNLASRIPRDSLTQLKVLSAAGQLCPIQDINYDDLGPLKPKEKVNITHPDVPRRTIERLKIGGLREQLLKGILEIEEVDDEDEFDQRENVTTRIADTLDRYPVETTFREYLANADDAEGASRISWLLDKREHPVGKLLTPEMMKFQGPAFLVHNDGGNESDFKGFKNVGEGSKAHDKATIGQFGRGSQTMYHWTDVPMILSGEWLLILDPQRKVLPRNQINGRCMAGVKLKLSRLRIACGDQLVPFEGLWGYTQSLDNYPGTIFRFPLRNTVSSSGSALRNSKTVVDEDEVCKLMKTYFHEARTSLLFLRRIKSIDFGIQSQPDFEWSITKLLDVDEDVDQFSKPVVCQITWKSIFGTQLTGKDKWWVAIEDLLPEADRLPDSSRREMKNVECGIAALISSKFDTLSSPATGPEASRPRMFSTLPLPTSSDLPVHIHATFSLSGDRQSIAIDDYGTKSQGVGWNRYLLQEALPNLYLSFLDDILPQVRQRVFSFWPQEEPPKKSCAELLCASFWQKLPGSSQRLFPKAQPAVGAPQRRPPESLDISRAVFDFLDRGQSRTLAPLLMAMQVNLVRDIPIKIMKHLKVVPDVKCVTGPMLRALFKSENGRTSLLKEMAQNPNIFDVLFDLLIPVDSELRDLDGCHVLPLADGTLATLRLENSNAAESPKYFVVSEDELKLFGFASRRLVKSGIGTMLEPVLDSGKFNLARLKLCDVKKLLEMKPVVSTRSAEEDRWLTEFWKYWNSNIDSSAPSSNIDTLEAKIFRVTTLRLNGTHLYTSPKLFHTLPAVVEPSSGEHKKLCDRFPDLWRFNPDLMPKSMADEEKSFYYEASFYRLIRSLRLLSGGSGIGMFVKTHLDAANLKILRNLAIAHLSAEILNREPGGFVGLGTDLKSIPLWPVFHASSPDQLVSANDSWIAEDSRLLVPWMKDCSRFVLPSFSSDARNRDCLLKLGVKKLPIQMLLRDYVLPMPSTLSAIQWQYFQPLISAIASIAAHSDSWNSLLPILTDSKVAADGNCKLTKTCEMYDHEDPIFISAFRHQKETRFLHKSVEGYRLFWLRLGLRHRANNSLSAGDYIQCLKVLKARLNAGDAQNDPHLEQDSRTVLSLLTSPLSNIQSFGGHWDAIARERVFRSRTDFSTEPQYRRDTMATLATDEEFLHLSDVILYEHVAICWTQTPFVVHQPTREVLGKLTSHGQAGRPDIDMVWQHLQTMKIFSEDLKRDQIHDFLTDLDLTYEYLQDHLDSRDWYNVGNEAIWLNLGTSDRGTVQLEDIASSWQGIENLVLSSSIDSGKMKAVRPRLMRFEKLLRGMGCRSITYPTVTRPTLHLGCSVSKSLRQLRKDKKLLDITFSTEGRLIKAHKVVLGAASEKCAQQFDSRWRQEDIITYDENTDPDDYMSYHTLSTMIDHAYEEEIDWKEMEVLDDDDEDERATKLDLLLDLHKGADCWIIPALMSQVEDKILVAGRAFVNMSNVVEIRERAEMVGAKVFERWCAEMIEDNQDIVDKAQDEN</sequence>
<dbReference type="SUPFAM" id="SSF54695">
    <property type="entry name" value="POZ domain"/>
    <property type="match status" value="1"/>
</dbReference>
<accession>A0A2J6SQE6</accession>
<dbReference type="InParanoid" id="A0A2J6SQE6"/>
<dbReference type="Proteomes" id="UP000235371">
    <property type="component" value="Unassembled WGS sequence"/>
</dbReference>
<dbReference type="Pfam" id="PF25794">
    <property type="entry name" value="SACS"/>
    <property type="match status" value="2"/>
</dbReference>
<dbReference type="GeneID" id="36583976"/>
<evidence type="ECO:0000313" key="3">
    <source>
        <dbReference type="Proteomes" id="UP000235371"/>
    </source>
</evidence>
<evidence type="ECO:0000259" key="1">
    <source>
        <dbReference type="PROSITE" id="PS50097"/>
    </source>
</evidence>
<dbReference type="InterPro" id="IPR052972">
    <property type="entry name" value="Sacsin_chaperone_reg"/>
</dbReference>
<gene>
    <name evidence="2" type="ORF">K444DRAFT_542685</name>
</gene>
<dbReference type="Gene3D" id="3.30.565.10">
    <property type="entry name" value="Histidine kinase-like ATPase, C-terminal domain"/>
    <property type="match status" value="1"/>
</dbReference>
<dbReference type="OrthoDB" id="1262810at2759"/>
<dbReference type="SMART" id="SM00225">
    <property type="entry name" value="BTB"/>
    <property type="match status" value="1"/>
</dbReference>
<dbReference type="STRING" id="1095630.A0A2J6SQE6"/>